<evidence type="ECO:0000256" key="2">
    <source>
        <dbReference type="SAM" id="Phobius"/>
    </source>
</evidence>
<feature type="region of interest" description="Disordered" evidence="1">
    <location>
        <begin position="121"/>
        <end position="146"/>
    </location>
</feature>
<dbReference type="Proteomes" id="UP000430222">
    <property type="component" value="Unassembled WGS sequence"/>
</dbReference>
<keyword evidence="2" id="KW-0472">Membrane</keyword>
<proteinExistence type="predicted"/>
<name>A0A6I2UWC4_9FIRM</name>
<gene>
    <name evidence="4" type="ORF">FYJ78_01895</name>
</gene>
<evidence type="ECO:0000313" key="4">
    <source>
        <dbReference type="EMBL" id="MSV23961.1"/>
    </source>
</evidence>
<evidence type="ECO:0000259" key="3">
    <source>
        <dbReference type="Pfam" id="PF14018"/>
    </source>
</evidence>
<dbReference type="EMBL" id="VUNL01000002">
    <property type="protein sequence ID" value="MSV23961.1"/>
    <property type="molecule type" value="Genomic_DNA"/>
</dbReference>
<feature type="compositionally biased region" description="Acidic residues" evidence="1">
    <location>
        <begin position="136"/>
        <end position="146"/>
    </location>
</feature>
<feature type="compositionally biased region" description="Basic and acidic residues" evidence="1">
    <location>
        <begin position="121"/>
        <end position="135"/>
    </location>
</feature>
<keyword evidence="2" id="KW-1133">Transmembrane helix</keyword>
<protein>
    <submittedName>
        <fullName evidence="4">DUF4234 domain-containing protein</fullName>
    </submittedName>
</protein>
<keyword evidence="5" id="KW-1185">Reference proteome</keyword>
<dbReference type="Pfam" id="PF14018">
    <property type="entry name" value="DUF4234"/>
    <property type="match status" value="1"/>
</dbReference>
<organism evidence="4 5">
    <name type="scientific">Selenomonas montiformis</name>
    <dbReference type="NCBI Taxonomy" id="2652285"/>
    <lineage>
        <taxon>Bacteria</taxon>
        <taxon>Bacillati</taxon>
        <taxon>Bacillota</taxon>
        <taxon>Negativicutes</taxon>
        <taxon>Selenomonadales</taxon>
        <taxon>Selenomonadaceae</taxon>
        <taxon>Selenomonas</taxon>
    </lineage>
</organism>
<comment type="caution">
    <text evidence="4">The sequence shown here is derived from an EMBL/GenBank/DDBJ whole genome shotgun (WGS) entry which is preliminary data.</text>
</comment>
<dbReference type="InterPro" id="IPR025328">
    <property type="entry name" value="DUF4234"/>
</dbReference>
<evidence type="ECO:0000256" key="1">
    <source>
        <dbReference type="SAM" id="MobiDB-lite"/>
    </source>
</evidence>
<feature type="transmembrane region" description="Helical" evidence="2">
    <location>
        <begin position="85"/>
        <end position="105"/>
    </location>
</feature>
<feature type="transmembrane region" description="Helical" evidence="2">
    <location>
        <begin position="46"/>
        <end position="64"/>
    </location>
</feature>
<feature type="transmembrane region" description="Helical" evidence="2">
    <location>
        <begin position="9"/>
        <end position="26"/>
    </location>
</feature>
<keyword evidence="2" id="KW-0812">Transmembrane</keyword>
<feature type="domain" description="DUF4234" evidence="3">
    <location>
        <begin position="4"/>
        <end position="70"/>
    </location>
</feature>
<sequence>MQVRSIPKSIIFSFITCGIYGIYWFIKMTNEVHTAAGRKSTASGGLAFLYCLITCGIYFFYWAYKMGQTIIEAKGSRNMTVDGNLPIIYVIFALFGLAIVSEALIQDALNDICAYDDGQQRSGEKRLEQNRHEESGSDDQTENTQE</sequence>
<dbReference type="AlphaFoldDB" id="A0A6I2UWC4"/>
<accession>A0A6I2UWC4</accession>
<evidence type="ECO:0000313" key="5">
    <source>
        <dbReference type="Proteomes" id="UP000430222"/>
    </source>
</evidence>
<reference evidence="4 5" key="1">
    <citation type="submission" date="2019-08" db="EMBL/GenBank/DDBJ databases">
        <title>In-depth cultivation of the pig gut microbiome towards novel bacterial diversity and tailored functional studies.</title>
        <authorList>
            <person name="Wylensek D."/>
            <person name="Hitch T.C.A."/>
            <person name="Clavel T."/>
        </authorList>
    </citation>
    <scope>NUCLEOTIDE SEQUENCE [LARGE SCALE GENOMIC DNA]</scope>
    <source>
        <strain evidence="5">WCA-380-WT-3B3</strain>
    </source>
</reference>